<evidence type="ECO:0000313" key="17">
    <source>
        <dbReference type="Proteomes" id="UP000310189"/>
    </source>
</evidence>
<comment type="caution">
    <text evidence="16">The sequence shown here is derived from an EMBL/GenBank/DDBJ whole genome shotgun (WGS) entry which is preliminary data.</text>
</comment>
<accession>A0A4T0FFG3</accession>
<dbReference type="InterPro" id="IPR049892">
    <property type="entry name" value="AA9"/>
</dbReference>
<dbReference type="Pfam" id="PF03443">
    <property type="entry name" value="AA9"/>
    <property type="match status" value="1"/>
</dbReference>
<keyword evidence="17" id="KW-1185">Reference proteome</keyword>
<keyword evidence="4" id="KW-0560">Oxidoreductase</keyword>
<evidence type="ECO:0000256" key="11">
    <source>
        <dbReference type="ARBA" id="ARBA00045077"/>
    </source>
</evidence>
<evidence type="ECO:0000256" key="7">
    <source>
        <dbReference type="ARBA" id="ARBA00023157"/>
    </source>
</evidence>
<organism evidence="16 17">
    <name type="scientific">Wallemia hederae</name>
    <dbReference type="NCBI Taxonomy" id="1540922"/>
    <lineage>
        <taxon>Eukaryota</taxon>
        <taxon>Fungi</taxon>
        <taxon>Dikarya</taxon>
        <taxon>Basidiomycota</taxon>
        <taxon>Wallemiomycotina</taxon>
        <taxon>Wallemiomycetes</taxon>
        <taxon>Wallemiales</taxon>
        <taxon>Wallemiaceae</taxon>
        <taxon>Wallemia</taxon>
    </lineage>
</organism>
<evidence type="ECO:0000256" key="2">
    <source>
        <dbReference type="ARBA" id="ARBA00022723"/>
    </source>
</evidence>
<feature type="region of interest" description="Disordered" evidence="13">
    <location>
        <begin position="382"/>
        <end position="408"/>
    </location>
</feature>
<dbReference type="Gene3D" id="2.70.50.70">
    <property type="match status" value="1"/>
</dbReference>
<keyword evidence="3" id="KW-0136">Cellulose degradation</keyword>
<dbReference type="PANTHER" id="PTHR33353:SF6">
    <property type="entry name" value="ENDOGLUCANASE IV"/>
    <property type="match status" value="1"/>
</dbReference>
<evidence type="ECO:0000256" key="12">
    <source>
        <dbReference type="ARBA" id="ARBA00047174"/>
    </source>
</evidence>
<proteinExistence type="inferred from homology"/>
<keyword evidence="6" id="KW-0503">Monooxygenase</keyword>
<feature type="compositionally biased region" description="Low complexity" evidence="13">
    <location>
        <begin position="241"/>
        <end position="250"/>
    </location>
</feature>
<gene>
    <name evidence="16" type="ORF">E3P99_03417</name>
</gene>
<keyword evidence="9" id="KW-0624">Polysaccharide degradation</keyword>
<name>A0A4T0FFG3_9BASI</name>
<sequence>MLSSFVALSLAGSALAHGVVSYIDVGQGFNGPDPNQSDASSPVWTAGINPITDAYSPDMFCGPSSSPNGAGSIGAGSQMTIYWEETSYQQWPHNTGPIITYLAACNGDCSNMNSGSANWFKIDQQAMNNGQWVQAGLMNGGGYQVTVPSDLAAGNYLMRTEIIALHNSYPEFYPRCISWTITGGGSNTYSADATASFPGTYSPSDPGLADTGSSIYNVQSTSDYQFPGPDVVTVGQGGSSTGQAAAQPSANVNVQVNTQEADTESGDDSNDSGDSDNSESSESSAPASSSSSQEAAQPTQQAAAQENTQENTQEASSSSSSSSSPAPSSTASSDSADSSCTSQASEDDCETKWTQCNQNYTPGETYTCQDDFASCRGQSVQRRLASNAKMTRRRVRRDAHNAHNKRHH</sequence>
<dbReference type="CDD" id="cd21175">
    <property type="entry name" value="LPMO_AA9"/>
    <property type="match status" value="1"/>
</dbReference>
<protein>
    <recommendedName>
        <fullName evidence="12">lytic cellulose monooxygenase (C4-dehydrogenating)</fullName>
        <ecNumber evidence="12">1.14.99.56</ecNumber>
    </recommendedName>
</protein>
<feature type="compositionally biased region" description="Acidic residues" evidence="13">
    <location>
        <begin position="261"/>
        <end position="279"/>
    </location>
</feature>
<evidence type="ECO:0000256" key="8">
    <source>
        <dbReference type="ARBA" id="ARBA00023277"/>
    </source>
</evidence>
<dbReference type="EC" id="1.14.99.56" evidence="12"/>
<evidence type="ECO:0000256" key="9">
    <source>
        <dbReference type="ARBA" id="ARBA00023326"/>
    </source>
</evidence>
<feature type="domain" description="Auxiliary Activity family 9 catalytic" evidence="15">
    <location>
        <begin position="17"/>
        <end position="217"/>
    </location>
</feature>
<comment type="catalytic activity">
    <reaction evidence="11">
        <text>[(1-&gt;4)-beta-D-glucosyl]n+m + reduced acceptor + O2 = 4-dehydro-beta-D-glucosyl-[(1-&gt;4)-beta-D-glucosyl]n-1 + [(1-&gt;4)-beta-D-glucosyl]m + acceptor + H2O.</text>
        <dbReference type="EC" id="1.14.99.56"/>
    </reaction>
</comment>
<evidence type="ECO:0000256" key="10">
    <source>
        <dbReference type="ARBA" id="ARBA00044502"/>
    </source>
</evidence>
<feature type="chain" id="PRO_5020317367" description="lytic cellulose monooxygenase (C4-dehydrogenating)" evidence="14">
    <location>
        <begin position="17"/>
        <end position="408"/>
    </location>
</feature>
<evidence type="ECO:0000256" key="5">
    <source>
        <dbReference type="ARBA" id="ARBA00023008"/>
    </source>
</evidence>
<keyword evidence="14" id="KW-0732">Signal</keyword>
<keyword evidence="5" id="KW-0186">Copper</keyword>
<comment type="cofactor">
    <cofactor evidence="1">
        <name>Cu(2+)</name>
        <dbReference type="ChEBI" id="CHEBI:29036"/>
    </cofactor>
</comment>
<dbReference type="GO" id="GO:0004497">
    <property type="term" value="F:monooxygenase activity"/>
    <property type="evidence" value="ECO:0007669"/>
    <property type="project" value="UniProtKB-KW"/>
</dbReference>
<comment type="similarity">
    <text evidence="10">Belongs to the polysaccharide monooxygenase AA9 family.</text>
</comment>
<dbReference type="AlphaFoldDB" id="A0A4T0FFG3"/>
<feature type="compositionally biased region" description="Polar residues" evidence="13">
    <location>
        <begin position="251"/>
        <end position="260"/>
    </location>
</feature>
<feature type="compositionally biased region" description="Basic residues" evidence="13">
    <location>
        <begin position="390"/>
        <end position="408"/>
    </location>
</feature>
<evidence type="ECO:0000259" key="15">
    <source>
        <dbReference type="Pfam" id="PF03443"/>
    </source>
</evidence>
<feature type="compositionally biased region" description="Low complexity" evidence="13">
    <location>
        <begin position="280"/>
        <end position="344"/>
    </location>
</feature>
<dbReference type="GO" id="GO:0030245">
    <property type="term" value="P:cellulose catabolic process"/>
    <property type="evidence" value="ECO:0007669"/>
    <property type="project" value="UniProtKB-KW"/>
</dbReference>
<evidence type="ECO:0000256" key="3">
    <source>
        <dbReference type="ARBA" id="ARBA00023001"/>
    </source>
</evidence>
<dbReference type="Proteomes" id="UP000310189">
    <property type="component" value="Unassembled WGS sequence"/>
</dbReference>
<dbReference type="EMBL" id="SPNW01000066">
    <property type="protein sequence ID" value="TIA87052.1"/>
    <property type="molecule type" value="Genomic_DNA"/>
</dbReference>
<reference evidence="16 17" key="1">
    <citation type="submission" date="2019-03" db="EMBL/GenBank/DDBJ databases">
        <title>Sequencing 23 genomes of Wallemia ichthyophaga.</title>
        <authorList>
            <person name="Gostincar C."/>
        </authorList>
    </citation>
    <scope>NUCLEOTIDE SEQUENCE [LARGE SCALE GENOMIC DNA]</scope>
    <source>
        <strain evidence="16 17">EXF-5753</strain>
    </source>
</reference>
<dbReference type="InterPro" id="IPR005103">
    <property type="entry name" value="AA9_LPMO"/>
</dbReference>
<keyword evidence="2" id="KW-0479">Metal-binding</keyword>
<dbReference type="PANTHER" id="PTHR33353">
    <property type="entry name" value="PUTATIVE (AFU_ORTHOLOGUE AFUA_1G12560)-RELATED"/>
    <property type="match status" value="1"/>
</dbReference>
<evidence type="ECO:0000256" key="13">
    <source>
        <dbReference type="SAM" id="MobiDB-lite"/>
    </source>
</evidence>
<dbReference type="GO" id="GO:0046872">
    <property type="term" value="F:metal ion binding"/>
    <property type="evidence" value="ECO:0007669"/>
    <property type="project" value="UniProtKB-KW"/>
</dbReference>
<evidence type="ECO:0000256" key="1">
    <source>
        <dbReference type="ARBA" id="ARBA00001973"/>
    </source>
</evidence>
<evidence type="ECO:0000313" key="16">
    <source>
        <dbReference type="EMBL" id="TIA87052.1"/>
    </source>
</evidence>
<evidence type="ECO:0000256" key="14">
    <source>
        <dbReference type="SAM" id="SignalP"/>
    </source>
</evidence>
<evidence type="ECO:0000256" key="6">
    <source>
        <dbReference type="ARBA" id="ARBA00023033"/>
    </source>
</evidence>
<evidence type="ECO:0000256" key="4">
    <source>
        <dbReference type="ARBA" id="ARBA00023002"/>
    </source>
</evidence>
<dbReference type="OrthoDB" id="4849160at2759"/>
<keyword evidence="7" id="KW-1015">Disulfide bond</keyword>
<keyword evidence="8" id="KW-0119">Carbohydrate metabolism</keyword>
<feature type="region of interest" description="Disordered" evidence="13">
    <location>
        <begin position="227"/>
        <end position="350"/>
    </location>
</feature>
<feature type="signal peptide" evidence="14">
    <location>
        <begin position="1"/>
        <end position="16"/>
    </location>
</feature>